<feature type="domain" description="POTRA" evidence="13">
    <location>
        <begin position="184"/>
        <end position="241"/>
    </location>
</feature>
<dbReference type="Gene3D" id="3.10.20.310">
    <property type="entry name" value="membrane protein fhac"/>
    <property type="match status" value="3"/>
</dbReference>
<dbReference type="Pfam" id="PF07244">
    <property type="entry name" value="POTRA"/>
    <property type="match status" value="1"/>
</dbReference>
<dbReference type="AlphaFoldDB" id="A0A437R3P5"/>
<dbReference type="Pfam" id="PF01103">
    <property type="entry name" value="Omp85"/>
    <property type="match status" value="1"/>
</dbReference>
<evidence type="ECO:0000256" key="2">
    <source>
        <dbReference type="ARBA" id="ARBA00010248"/>
    </source>
</evidence>
<keyword evidence="4" id="KW-1134">Transmembrane beta strand</keyword>
<evidence type="ECO:0000256" key="5">
    <source>
        <dbReference type="ARBA" id="ARBA00022692"/>
    </source>
</evidence>
<evidence type="ECO:0000256" key="9">
    <source>
        <dbReference type="ARBA" id="ARBA00033063"/>
    </source>
</evidence>
<evidence type="ECO:0000259" key="12">
    <source>
        <dbReference type="Pfam" id="PF01103"/>
    </source>
</evidence>
<dbReference type="InterPro" id="IPR039910">
    <property type="entry name" value="D15-like"/>
</dbReference>
<keyword evidence="6 11" id="KW-0732">Signal</keyword>
<evidence type="ECO:0000256" key="6">
    <source>
        <dbReference type="ARBA" id="ARBA00022729"/>
    </source>
</evidence>
<sequence length="571" mass="64298">MLLLLLSLVALLPAAAHAANRIELSGVTGERKQNIELYLLSIAASEINPSARFKNRVNRDIKLALRGLGYYQVVVDFEDQHKGKDYILHAKITANKYVYIDINDIRILGGAANDTQFLQLLKNAAPKKGERLHHGKYENYKSELLSLANRKGFFDAKFERTELVVTPGDRRGTVKLFFNSGVRYKFGDITFHGSQINSARLRSLLTFRKGDHYSARLLGELSQALSTTNWFSSINLEADVENRKDGVLPLRVELAPSMRNIVEAGIGYASYTTDKGARIKGKWDKPWLNDRGHSLSSELALSNPEQKLETRYKMPLRNVSNDYYQFTFRYTKLDDLDTDSQEINLVAERNWLLKSGWNRTASVRALYENYVQGSQDDQSTLLLPGLSFSRGTNSGGNMPETADFYSLSMEVANKALASDTDFVRLRGRVGWIGSWSVDQRWLVRLDGGVILQEQVLNIPPSLRFFAGGDNSLRGFAYQEVSPVDADDLLIGGTRLATANLEYQYRIKGDWWLALFTDHGSAWNVRPDWQHSVGIGARWASPIGPLRIDLAYPVNSDQHSGLRLHFTLGPEL</sequence>
<dbReference type="GO" id="GO:0097347">
    <property type="term" value="C:TAM protein secretion complex"/>
    <property type="evidence" value="ECO:0007669"/>
    <property type="project" value="TreeGrafter"/>
</dbReference>
<comment type="subcellular location">
    <subcellularLocation>
        <location evidence="1">Cell outer membrane</location>
    </subcellularLocation>
</comment>
<dbReference type="GO" id="GO:0009306">
    <property type="term" value="P:protein secretion"/>
    <property type="evidence" value="ECO:0007669"/>
    <property type="project" value="TreeGrafter"/>
</dbReference>
<dbReference type="PANTHER" id="PTHR12815">
    <property type="entry name" value="SORTING AND ASSEMBLY MACHINERY SAMM50 PROTEIN FAMILY MEMBER"/>
    <property type="match status" value="1"/>
</dbReference>
<dbReference type="GO" id="GO:0009279">
    <property type="term" value="C:cell outer membrane"/>
    <property type="evidence" value="ECO:0007669"/>
    <property type="project" value="UniProtKB-SubCell"/>
</dbReference>
<feature type="domain" description="TamA POTRA" evidence="14">
    <location>
        <begin position="22"/>
        <end position="93"/>
    </location>
</feature>
<evidence type="ECO:0000313" key="15">
    <source>
        <dbReference type="EMBL" id="RVU41353.1"/>
    </source>
</evidence>
<feature type="chain" id="PRO_5019311106" description="Translocation and assembly module subunit TamA" evidence="11">
    <location>
        <begin position="19"/>
        <end position="571"/>
    </location>
</feature>
<evidence type="ECO:0000256" key="4">
    <source>
        <dbReference type="ARBA" id="ARBA00022452"/>
    </source>
</evidence>
<evidence type="ECO:0000259" key="13">
    <source>
        <dbReference type="Pfam" id="PF07244"/>
    </source>
</evidence>
<comment type="similarity">
    <text evidence="2">Belongs to the TamA family.</text>
</comment>
<feature type="domain" description="Bacterial surface antigen (D15)" evidence="12">
    <location>
        <begin position="302"/>
        <end position="568"/>
    </location>
</feature>
<comment type="caution">
    <text evidence="15">The sequence shown here is derived from an EMBL/GenBank/DDBJ whole genome shotgun (WGS) entry which is preliminary data.</text>
</comment>
<keyword evidence="7" id="KW-0472">Membrane</keyword>
<evidence type="ECO:0000256" key="3">
    <source>
        <dbReference type="ARBA" id="ARBA00015419"/>
    </source>
</evidence>
<dbReference type="Gene3D" id="2.40.160.50">
    <property type="entry name" value="membrane protein fhac: a member of the omp85/tpsb transporter family"/>
    <property type="match status" value="1"/>
</dbReference>
<feature type="signal peptide" evidence="11">
    <location>
        <begin position="1"/>
        <end position="18"/>
    </location>
</feature>
<organism evidence="15 16">
    <name type="scientific">Rheinheimera riviphila</name>
    <dbReference type="NCBI Taxonomy" id="1834037"/>
    <lineage>
        <taxon>Bacteria</taxon>
        <taxon>Pseudomonadati</taxon>
        <taxon>Pseudomonadota</taxon>
        <taxon>Gammaproteobacteria</taxon>
        <taxon>Chromatiales</taxon>
        <taxon>Chromatiaceae</taxon>
        <taxon>Rheinheimera</taxon>
    </lineage>
</organism>
<protein>
    <recommendedName>
        <fullName evidence="3">Translocation and assembly module subunit TamA</fullName>
    </recommendedName>
    <alternativeName>
        <fullName evidence="9">Autotransporter assembly factor TamA</fullName>
    </alternativeName>
</protein>
<comment type="subunit">
    <text evidence="10">Interacts with TamB to form the translocation and assembly module (TAM).</text>
</comment>
<keyword evidence="16" id="KW-1185">Reference proteome</keyword>
<name>A0A437R3P5_9GAMM</name>
<keyword evidence="5" id="KW-0812">Transmembrane</keyword>
<evidence type="ECO:0000313" key="16">
    <source>
        <dbReference type="Proteomes" id="UP000283077"/>
    </source>
</evidence>
<gene>
    <name evidence="15" type="ORF">EOE67_02630</name>
</gene>
<reference evidence="15 16" key="1">
    <citation type="submission" date="2019-01" db="EMBL/GenBank/DDBJ databases">
        <authorList>
            <person name="Chen W.-M."/>
        </authorList>
    </citation>
    <scope>NUCLEOTIDE SEQUENCE [LARGE SCALE GENOMIC DNA]</scope>
    <source>
        <strain evidence="15 16">KYPC3</strain>
    </source>
</reference>
<evidence type="ECO:0000256" key="7">
    <source>
        <dbReference type="ARBA" id="ARBA00023136"/>
    </source>
</evidence>
<dbReference type="InterPro" id="IPR000184">
    <property type="entry name" value="Bac_surfAg_D15"/>
</dbReference>
<evidence type="ECO:0000256" key="1">
    <source>
        <dbReference type="ARBA" id="ARBA00004442"/>
    </source>
</evidence>
<dbReference type="InterPro" id="IPR010827">
    <property type="entry name" value="BamA/TamA_POTRA"/>
</dbReference>
<evidence type="ECO:0000259" key="14">
    <source>
        <dbReference type="Pfam" id="PF17243"/>
    </source>
</evidence>
<dbReference type="PANTHER" id="PTHR12815:SF47">
    <property type="entry name" value="TRANSLOCATION AND ASSEMBLY MODULE SUBUNIT TAMA"/>
    <property type="match status" value="1"/>
</dbReference>
<keyword evidence="8" id="KW-0998">Cell outer membrane</keyword>
<dbReference type="Proteomes" id="UP000283077">
    <property type="component" value="Unassembled WGS sequence"/>
</dbReference>
<dbReference type="EMBL" id="SACS01000002">
    <property type="protein sequence ID" value="RVU41353.1"/>
    <property type="molecule type" value="Genomic_DNA"/>
</dbReference>
<accession>A0A437R3P5</accession>
<evidence type="ECO:0000256" key="11">
    <source>
        <dbReference type="SAM" id="SignalP"/>
    </source>
</evidence>
<proteinExistence type="inferred from homology"/>
<evidence type="ECO:0000256" key="8">
    <source>
        <dbReference type="ARBA" id="ARBA00023237"/>
    </source>
</evidence>
<evidence type="ECO:0000256" key="10">
    <source>
        <dbReference type="ARBA" id="ARBA00093548"/>
    </source>
</evidence>
<dbReference type="InterPro" id="IPR035243">
    <property type="entry name" value="TamA_POTRA_Dom_1"/>
</dbReference>
<dbReference type="OrthoDB" id="9769707at2"/>
<dbReference type="Pfam" id="PF17243">
    <property type="entry name" value="POTRA_TamA_1"/>
    <property type="match status" value="1"/>
</dbReference>